<sequence>MGDDKLDPPSTYNSSENNSQSYIEQLEPFCSRYLIRSIESDILSSSDIPTSPSLDLFGETITSSPYIDSPPIGRTTITTPSCSWNKCDSSSSIQQVCTNTDSGFSSWTGGGDSKTRSPPNLVSSYCALPNPIYAPLTSSNNDRIFMFNQSGPEHSTWDPTNLNEPDASHSCMVTNSCSCLSNLPCASELNEELSDRMFVRSMGDMIKNSPTWSTPWSCSNTYPSCAYVSRSPAVQSPLNVSGSYSETTTSKFSPFLSLVSNSLNEDNSTGVKSCDGLTNVIADDTPKTATDSGNLFSSTITPNSVSPNGNRSTPLHRPIPIHDGYTIQSHQSCSSNSSSSLANRHSNSRIWERPNRRIDNSSSSDTVKCRNHSSNNNRPRTVSYTAYLDSSCRKPTFIYRPGSAPLQHDNLFIPEEDSDPDDESSANSKEMKDSHCVHKRRKSKPPSNTSTRRFSQNYSSLSSNSYYTTDIKINGENSHNSVTTVSTNMEQPDNYTDGIYNRRLNKTDQQVNPRTNTTSMHLMSDASTNQCLTNLSFLSDGSVQHNTNYSTAAPRNSLPEYSALSHSINSLPNSPLNNSIFPNDINEIDNNSRIVLQPPMPDVVPRLGLHMLYTTLGSSVNSSVYHQHHHQHHLTTSQPRCSSVPLVRTSLNMNYNYQQYGYPNHHHHHYQQQQFNHHHHQQHHLYNLHPSGVQNPSFSQSLYDTGYSYETNELYATTNSISNRIHLTLLARRLASVGDELMANQSCMNRSNYTLLNGVLFNGIQRARTGLLSFWRFSSHIVSLFTLSIEYMLGSIQLVNQSLPIGTDDLLSTNSNQNIYSSRRRTATYSGCSVTAYPQHGLHTSSYDYHRPSVDIIVSPSQTESDLHRVSEASQTRFQSSALAAAAVTATLSSSSSLYYAYPYQHNYCRHHQSPTSHPIQYCEGNSCLESRPSSMNNPCEDTEMTFEDSSSSSSGGSSSSRNN</sequence>
<evidence type="ECO:0000256" key="1">
    <source>
        <dbReference type="SAM" id="MobiDB-lite"/>
    </source>
</evidence>
<keyword evidence="2" id="KW-1185">Reference proteome</keyword>
<reference evidence="2" key="1">
    <citation type="submission" date="2022-06" db="EMBL/GenBank/DDBJ databases">
        <authorList>
            <person name="Berger JAMES D."/>
            <person name="Berger JAMES D."/>
        </authorList>
    </citation>
    <scope>NUCLEOTIDE SEQUENCE [LARGE SCALE GENOMIC DNA]</scope>
</reference>
<accession>A0AA85JIE3</accession>
<organism evidence="2 3">
    <name type="scientific">Trichobilharzia regenti</name>
    <name type="common">Nasal bird schistosome</name>
    <dbReference type="NCBI Taxonomy" id="157069"/>
    <lineage>
        <taxon>Eukaryota</taxon>
        <taxon>Metazoa</taxon>
        <taxon>Spiralia</taxon>
        <taxon>Lophotrochozoa</taxon>
        <taxon>Platyhelminthes</taxon>
        <taxon>Trematoda</taxon>
        <taxon>Digenea</taxon>
        <taxon>Strigeidida</taxon>
        <taxon>Schistosomatoidea</taxon>
        <taxon>Schistosomatidae</taxon>
        <taxon>Trichobilharzia</taxon>
    </lineage>
</organism>
<dbReference type="WBParaSite" id="TREG1_37920.1">
    <property type="protein sequence ID" value="TREG1_37920.1"/>
    <property type="gene ID" value="TREG1_37920"/>
</dbReference>
<feature type="compositionally biased region" description="Acidic residues" evidence="1">
    <location>
        <begin position="414"/>
        <end position="424"/>
    </location>
</feature>
<proteinExistence type="predicted"/>
<feature type="compositionally biased region" description="Low complexity" evidence="1">
    <location>
        <begin position="950"/>
        <end position="964"/>
    </location>
</feature>
<name>A0AA85JIE3_TRIRE</name>
<feature type="compositionally biased region" description="Polar residues" evidence="1">
    <location>
        <begin position="445"/>
        <end position="454"/>
    </location>
</feature>
<feature type="region of interest" description="Disordered" evidence="1">
    <location>
        <begin position="285"/>
        <end position="382"/>
    </location>
</feature>
<dbReference type="AlphaFoldDB" id="A0AA85JIE3"/>
<feature type="region of interest" description="Disordered" evidence="1">
    <location>
        <begin position="933"/>
        <end position="964"/>
    </location>
</feature>
<protein>
    <submittedName>
        <fullName evidence="3">Uncharacterized protein</fullName>
    </submittedName>
</protein>
<feature type="compositionally biased region" description="Polar residues" evidence="1">
    <location>
        <begin position="287"/>
        <end position="313"/>
    </location>
</feature>
<feature type="compositionally biased region" description="Polar residues" evidence="1">
    <location>
        <begin position="360"/>
        <end position="382"/>
    </location>
</feature>
<feature type="compositionally biased region" description="Low complexity" evidence="1">
    <location>
        <begin position="328"/>
        <end position="349"/>
    </location>
</feature>
<feature type="region of interest" description="Disordered" evidence="1">
    <location>
        <begin position="404"/>
        <end position="457"/>
    </location>
</feature>
<dbReference type="Proteomes" id="UP000050795">
    <property type="component" value="Unassembled WGS sequence"/>
</dbReference>
<evidence type="ECO:0000313" key="2">
    <source>
        <dbReference type="Proteomes" id="UP000050795"/>
    </source>
</evidence>
<evidence type="ECO:0000313" key="3">
    <source>
        <dbReference type="WBParaSite" id="TREG1_37920.1"/>
    </source>
</evidence>
<feature type="compositionally biased region" description="Basic and acidic residues" evidence="1">
    <location>
        <begin position="350"/>
        <end position="359"/>
    </location>
</feature>
<reference evidence="3" key="2">
    <citation type="submission" date="2023-11" db="UniProtKB">
        <authorList>
            <consortium name="WormBaseParasite"/>
        </authorList>
    </citation>
    <scope>IDENTIFICATION</scope>
</reference>